<dbReference type="InterPro" id="IPR050994">
    <property type="entry name" value="At_inactive_RLKs"/>
</dbReference>
<evidence type="ECO:0008006" key="5">
    <source>
        <dbReference type="Google" id="ProtNLM"/>
    </source>
</evidence>
<evidence type="ECO:0000256" key="1">
    <source>
        <dbReference type="SAM" id="MobiDB-lite"/>
    </source>
</evidence>
<keyword evidence="2" id="KW-0812">Transmembrane</keyword>
<keyword evidence="2" id="KW-1133">Transmembrane helix</keyword>
<feature type="region of interest" description="Disordered" evidence="1">
    <location>
        <begin position="415"/>
        <end position="434"/>
    </location>
</feature>
<accession>A0ABR4NGT6</accession>
<proteinExistence type="predicted"/>
<name>A0ABR4NGT6_9FUNG</name>
<protein>
    <recommendedName>
        <fullName evidence="5">L domain-like protein</fullName>
    </recommendedName>
</protein>
<gene>
    <name evidence="3" type="ORF">HK105_201551</name>
</gene>
<dbReference type="Proteomes" id="UP001527925">
    <property type="component" value="Unassembled WGS sequence"/>
</dbReference>
<reference evidence="3 4" key="1">
    <citation type="submission" date="2023-09" db="EMBL/GenBank/DDBJ databases">
        <title>Pangenome analysis of Batrachochytrium dendrobatidis and related Chytrids.</title>
        <authorList>
            <person name="Yacoub M.N."/>
            <person name="Stajich J.E."/>
            <person name="James T.Y."/>
        </authorList>
    </citation>
    <scope>NUCLEOTIDE SEQUENCE [LARGE SCALE GENOMIC DNA]</scope>
    <source>
        <strain evidence="3 4">JEL0888</strain>
    </source>
</reference>
<feature type="compositionally biased region" description="Low complexity" evidence="1">
    <location>
        <begin position="300"/>
        <end position="318"/>
    </location>
</feature>
<feature type="compositionally biased region" description="Polar residues" evidence="1">
    <location>
        <begin position="424"/>
        <end position="434"/>
    </location>
</feature>
<sequence length="434" mass="44417">MSLPTLAEQCAVLAQLGLRGLNATMCCNADLGVTCDPPAPASPTAAAAVVNIDMTSKGLSGPLPRDWSALRMAQSIALPGNAFTGSIPDSFGTLTSLISLDLSNNKLTGMIPASFAQLKSLKFLALANNPGLNGNLPDGFSITRLENCDFSGTPLCQSAIPSKCCTVNGKHPAMLRCGLLSPKTVSSASPTPTASADQPSSGSSNSIVGIVAGAAAGGAILIIAIVGALMFLYDRRKRQQEMEFRGAANNRSLSRATRTPVFDEDPLPPEERPPLPRTGSQSSRRMSFAASGLGTLGRRSSAGGSQVGQTQGSSVKGSVPPPLPPVAFSQDARSPGASQSARSADPLMSAGYSGSVVSQGSPFAKSPMTEPSLVGSQHSAQSFFFPPSQTGAAQRAGISGSQALSSIYSATSLEDSADYAYPAQPQSSYRGGSR</sequence>
<feature type="region of interest" description="Disordered" evidence="1">
    <location>
        <begin position="244"/>
        <end position="398"/>
    </location>
</feature>
<dbReference type="InterPro" id="IPR032675">
    <property type="entry name" value="LRR_dom_sf"/>
</dbReference>
<evidence type="ECO:0000313" key="4">
    <source>
        <dbReference type="Proteomes" id="UP001527925"/>
    </source>
</evidence>
<dbReference type="Pfam" id="PF13855">
    <property type="entry name" value="LRR_8"/>
    <property type="match status" value="1"/>
</dbReference>
<keyword evidence="2" id="KW-0472">Membrane</keyword>
<dbReference type="InterPro" id="IPR001611">
    <property type="entry name" value="Leu-rich_rpt"/>
</dbReference>
<evidence type="ECO:0000256" key="2">
    <source>
        <dbReference type="SAM" id="Phobius"/>
    </source>
</evidence>
<keyword evidence="4" id="KW-1185">Reference proteome</keyword>
<dbReference type="SUPFAM" id="SSF52058">
    <property type="entry name" value="L domain-like"/>
    <property type="match status" value="1"/>
</dbReference>
<dbReference type="PANTHER" id="PTHR48010">
    <property type="entry name" value="OS05G0588300 PROTEIN"/>
    <property type="match status" value="1"/>
</dbReference>
<dbReference type="PANTHER" id="PTHR48010:SF58">
    <property type="entry name" value="RECEPTOR PROTEIN KINASE-LIKE PROTEIN ZAR1"/>
    <property type="match status" value="1"/>
</dbReference>
<feature type="compositionally biased region" description="Polar residues" evidence="1">
    <location>
        <begin position="374"/>
        <end position="392"/>
    </location>
</feature>
<dbReference type="Gene3D" id="3.80.10.10">
    <property type="entry name" value="Ribonuclease Inhibitor"/>
    <property type="match status" value="1"/>
</dbReference>
<comment type="caution">
    <text evidence="3">The sequence shown here is derived from an EMBL/GenBank/DDBJ whole genome shotgun (WGS) entry which is preliminary data.</text>
</comment>
<evidence type="ECO:0000313" key="3">
    <source>
        <dbReference type="EMBL" id="KAL2918717.1"/>
    </source>
</evidence>
<organism evidence="3 4">
    <name type="scientific">Polyrhizophydium stewartii</name>
    <dbReference type="NCBI Taxonomy" id="2732419"/>
    <lineage>
        <taxon>Eukaryota</taxon>
        <taxon>Fungi</taxon>
        <taxon>Fungi incertae sedis</taxon>
        <taxon>Chytridiomycota</taxon>
        <taxon>Chytridiomycota incertae sedis</taxon>
        <taxon>Chytridiomycetes</taxon>
        <taxon>Rhizophydiales</taxon>
        <taxon>Rhizophydiales incertae sedis</taxon>
        <taxon>Polyrhizophydium</taxon>
    </lineage>
</organism>
<dbReference type="EMBL" id="JADGIZ020000005">
    <property type="protein sequence ID" value="KAL2918717.1"/>
    <property type="molecule type" value="Genomic_DNA"/>
</dbReference>
<feature type="transmembrane region" description="Helical" evidence="2">
    <location>
        <begin position="207"/>
        <end position="233"/>
    </location>
</feature>